<dbReference type="NCBIfam" id="TIGR00113">
    <property type="entry name" value="queA"/>
    <property type="match status" value="1"/>
</dbReference>
<dbReference type="InterPro" id="IPR042118">
    <property type="entry name" value="QueA_dom1"/>
</dbReference>
<keyword evidence="5 13" id="KW-0808">Transferase</keyword>
<comment type="similarity">
    <text evidence="9 13">Belongs to the QueA family.</text>
</comment>
<keyword evidence="15" id="KW-1185">Reference proteome</keyword>
<dbReference type="AlphaFoldDB" id="A0A090T7V7"/>
<dbReference type="GO" id="GO:0008616">
    <property type="term" value="P:tRNA queuosine(34) biosynthetic process"/>
    <property type="evidence" value="ECO:0007669"/>
    <property type="project" value="UniProtKB-UniRule"/>
</dbReference>
<dbReference type="SUPFAM" id="SSF111337">
    <property type="entry name" value="QueA-like"/>
    <property type="match status" value="1"/>
</dbReference>
<comment type="function">
    <text evidence="13">Transfers and isomerizes the ribose moiety from AdoMet to the 7-aminomethyl group of 7-deazaguanine (preQ1-tRNA) to give epoxyqueuosine (oQ-tRNA).</text>
</comment>
<dbReference type="Gene3D" id="3.40.1780.10">
    <property type="entry name" value="QueA-like"/>
    <property type="match status" value="1"/>
</dbReference>
<dbReference type="InterPro" id="IPR036100">
    <property type="entry name" value="QueA_sf"/>
</dbReference>
<dbReference type="Gene3D" id="2.40.10.240">
    <property type="entry name" value="QueA-like"/>
    <property type="match status" value="1"/>
</dbReference>
<dbReference type="PANTHER" id="PTHR30307:SF0">
    <property type="entry name" value="S-ADENOSYLMETHIONINE:TRNA RIBOSYLTRANSFERASE-ISOMERASE"/>
    <property type="match status" value="1"/>
</dbReference>
<accession>A0A090T7V7</accession>
<dbReference type="PANTHER" id="PTHR30307">
    <property type="entry name" value="S-ADENOSYLMETHIONINE:TRNA RIBOSYLTRANSFERASE-ISOMERASE"/>
    <property type="match status" value="1"/>
</dbReference>
<evidence type="ECO:0000313" key="15">
    <source>
        <dbReference type="Proteomes" id="UP000029224"/>
    </source>
</evidence>
<keyword evidence="4 13" id="KW-0963">Cytoplasm</keyword>
<evidence type="ECO:0000256" key="4">
    <source>
        <dbReference type="ARBA" id="ARBA00022490"/>
    </source>
</evidence>
<evidence type="ECO:0000256" key="11">
    <source>
        <dbReference type="ARBA" id="ARBA00069325"/>
    </source>
</evidence>
<protein>
    <recommendedName>
        <fullName evidence="11 13">S-adenosylmethionine:tRNA ribosyltransferase-isomerase</fullName>
        <ecNumber evidence="10 13">2.4.99.17</ecNumber>
    </recommendedName>
    <alternativeName>
        <fullName evidence="12 13">Queuosine biosynthesis protein QueA</fullName>
    </alternativeName>
</protein>
<keyword evidence="14" id="KW-0413">Isomerase</keyword>
<dbReference type="UniPathway" id="UPA00392"/>
<sequence>MTLGKSRDNQSQTSVQLAIPTGHFILCGCEFFRRFSRLIKKIGVMQVSDFHFELPDELIARYPKAERSSSRLLQLTGNTGEVVDGNFTDIVSQVQPGDLLVFNNTRVIPARMFGRKASGGKLEVLVERMLDDKRVLAHVRCSKSPKPGTELFLGENDEYQAIMTARHDALFEIEMQSDKTVLEILNDVGHMPLPPYIDRPDEDADKERYQTVYNEKPGAVAAPTAGLHFDDSVLEQIKAKGANFAYVTLHVGAGTFQPVRVENIHDHHMHAEYVEVPQDVVDAIAETKANGGRIIAVGTTSVRSLESAAQDALKNGTELVPFFGDTEIFIFPGYEYQLVDCLVTNFHLPESTLIMLVSAFAGYDNVMNAYQHAVEQRYRFFSYGDAMFITKKTA</sequence>
<dbReference type="Proteomes" id="UP000029224">
    <property type="component" value="Unassembled WGS sequence"/>
</dbReference>
<evidence type="ECO:0000256" key="9">
    <source>
        <dbReference type="ARBA" id="ARBA00061210"/>
    </source>
</evidence>
<evidence type="ECO:0000256" key="7">
    <source>
        <dbReference type="ARBA" id="ARBA00022785"/>
    </source>
</evidence>
<organism evidence="14 15">
    <name type="scientific">Vibrio maritimus</name>
    <dbReference type="NCBI Taxonomy" id="990268"/>
    <lineage>
        <taxon>Bacteria</taxon>
        <taxon>Pseudomonadati</taxon>
        <taxon>Pseudomonadota</taxon>
        <taxon>Gammaproteobacteria</taxon>
        <taxon>Vibrionales</taxon>
        <taxon>Vibrionaceae</taxon>
        <taxon>Vibrio</taxon>
    </lineage>
</organism>
<dbReference type="Pfam" id="PF02547">
    <property type="entry name" value="Queuosine_synth"/>
    <property type="match status" value="1"/>
</dbReference>
<dbReference type="GO" id="GO:0051075">
    <property type="term" value="F:S-adenosylmethionine:tRNA ribosyltransferase-isomerase activity"/>
    <property type="evidence" value="ECO:0007669"/>
    <property type="project" value="UniProtKB-EC"/>
</dbReference>
<dbReference type="PROSITE" id="PS51257">
    <property type="entry name" value="PROKAR_LIPOPROTEIN"/>
    <property type="match status" value="1"/>
</dbReference>
<comment type="subcellular location">
    <subcellularLocation>
        <location evidence="1 13">Cytoplasm</location>
    </subcellularLocation>
</comment>
<proteinExistence type="inferred from homology"/>
<keyword evidence="6 13" id="KW-0949">S-adenosyl-L-methionine</keyword>
<reference evidence="14 15" key="2">
    <citation type="submission" date="2014-09" db="EMBL/GenBank/DDBJ databases">
        <authorList>
            <consortium name="NBRP consortium"/>
            <person name="Sawabe T."/>
            <person name="Meirelles P."/>
            <person name="Nakanishi M."/>
            <person name="Sayaka M."/>
            <person name="Hattori M."/>
            <person name="Ohkuma M."/>
        </authorList>
    </citation>
    <scope>NUCLEOTIDE SEQUENCE [LARGE SCALE GENOMIC DNA]</scope>
    <source>
        <strain evidence="14 15">JCM 19240</strain>
    </source>
</reference>
<dbReference type="FunFam" id="3.40.1780.10:FF:000001">
    <property type="entry name" value="S-adenosylmethionine:tRNA ribosyltransferase-isomerase"/>
    <property type="match status" value="1"/>
</dbReference>
<comment type="catalytic activity">
    <reaction evidence="8 13">
        <text>7-aminomethyl-7-carbaguanosine(34) in tRNA + S-adenosyl-L-methionine = epoxyqueuosine(34) in tRNA + adenine + L-methionine + 2 H(+)</text>
        <dbReference type="Rhea" id="RHEA:32155"/>
        <dbReference type="Rhea" id="RHEA-COMP:10342"/>
        <dbReference type="Rhea" id="RHEA-COMP:18582"/>
        <dbReference type="ChEBI" id="CHEBI:15378"/>
        <dbReference type="ChEBI" id="CHEBI:16708"/>
        <dbReference type="ChEBI" id="CHEBI:57844"/>
        <dbReference type="ChEBI" id="CHEBI:59789"/>
        <dbReference type="ChEBI" id="CHEBI:82833"/>
        <dbReference type="ChEBI" id="CHEBI:194443"/>
        <dbReference type="EC" id="2.4.99.17"/>
    </reaction>
</comment>
<evidence type="ECO:0000256" key="10">
    <source>
        <dbReference type="ARBA" id="ARBA00066503"/>
    </source>
</evidence>
<dbReference type="EMBL" id="BBMT01000009">
    <property type="protein sequence ID" value="GAL36050.1"/>
    <property type="molecule type" value="Genomic_DNA"/>
</dbReference>
<dbReference type="InterPro" id="IPR003699">
    <property type="entry name" value="QueA"/>
</dbReference>
<dbReference type="EC" id="2.4.99.17" evidence="10 13"/>
<evidence type="ECO:0000313" key="14">
    <source>
        <dbReference type="EMBL" id="GAL36050.1"/>
    </source>
</evidence>
<dbReference type="InterPro" id="IPR042119">
    <property type="entry name" value="QueA_dom2"/>
</dbReference>
<evidence type="ECO:0000256" key="3">
    <source>
        <dbReference type="ARBA" id="ARBA00011245"/>
    </source>
</evidence>
<comment type="pathway">
    <text evidence="2 13">tRNA modification; tRNA-queuosine biosynthesis.</text>
</comment>
<evidence type="ECO:0000256" key="1">
    <source>
        <dbReference type="ARBA" id="ARBA00004496"/>
    </source>
</evidence>
<evidence type="ECO:0000256" key="2">
    <source>
        <dbReference type="ARBA" id="ARBA00004691"/>
    </source>
</evidence>
<dbReference type="NCBIfam" id="NF001140">
    <property type="entry name" value="PRK00147.1"/>
    <property type="match status" value="1"/>
</dbReference>
<evidence type="ECO:0000256" key="8">
    <source>
        <dbReference type="ARBA" id="ARBA00052751"/>
    </source>
</evidence>
<comment type="subunit">
    <text evidence="3 13">Monomer.</text>
</comment>
<dbReference type="HAMAP" id="MF_00113">
    <property type="entry name" value="QueA"/>
    <property type="match status" value="1"/>
</dbReference>
<evidence type="ECO:0000256" key="12">
    <source>
        <dbReference type="ARBA" id="ARBA00076160"/>
    </source>
</evidence>
<dbReference type="FunFam" id="2.40.10.240:FF:000001">
    <property type="entry name" value="S-adenosylmethionine:tRNA ribosyltransferase-isomerase"/>
    <property type="match status" value="1"/>
</dbReference>
<evidence type="ECO:0000256" key="5">
    <source>
        <dbReference type="ARBA" id="ARBA00022679"/>
    </source>
</evidence>
<evidence type="ECO:0000256" key="6">
    <source>
        <dbReference type="ARBA" id="ARBA00022691"/>
    </source>
</evidence>
<reference evidence="14 15" key="1">
    <citation type="submission" date="2014-09" db="EMBL/GenBank/DDBJ databases">
        <title>Vibrio maritimus JCM 19240. (C210) whole genome shotgun sequence.</title>
        <authorList>
            <person name="Sawabe T."/>
            <person name="Meirelles P."/>
            <person name="Nakanishi M."/>
            <person name="Sayaka M."/>
            <person name="Hattori M."/>
            <person name="Ohkuma M."/>
        </authorList>
    </citation>
    <scope>NUCLEOTIDE SEQUENCE [LARGE SCALE GENOMIC DNA]</scope>
    <source>
        <strain evidence="14 15">JCM 19240</strain>
    </source>
</reference>
<dbReference type="GO" id="GO:0005737">
    <property type="term" value="C:cytoplasm"/>
    <property type="evidence" value="ECO:0007669"/>
    <property type="project" value="UniProtKB-SubCell"/>
</dbReference>
<name>A0A090T7V7_9VIBR</name>
<evidence type="ECO:0000256" key="13">
    <source>
        <dbReference type="HAMAP-Rule" id="MF_00113"/>
    </source>
</evidence>
<comment type="caution">
    <text evidence="14">The sequence shown here is derived from an EMBL/GenBank/DDBJ whole genome shotgun (WGS) entry which is preliminary data.</text>
</comment>
<keyword evidence="7 13" id="KW-0671">Queuosine biosynthesis</keyword>
<gene>
    <name evidence="13" type="primary">queA</name>
    <name evidence="14" type="ORF">JCM19240_1492</name>
</gene>